<evidence type="ECO:0000313" key="2">
    <source>
        <dbReference type="EMBL" id="MEM0543701.1"/>
    </source>
</evidence>
<dbReference type="NCBIfam" id="TIGR04131">
    <property type="entry name" value="Bac_Flav_CTERM"/>
    <property type="match status" value="1"/>
</dbReference>
<feature type="signal peptide" evidence="1">
    <location>
        <begin position="1"/>
        <end position="21"/>
    </location>
</feature>
<dbReference type="EMBL" id="JBCGDO010000023">
    <property type="protein sequence ID" value="MEM0543701.1"/>
    <property type="molecule type" value="Genomic_DNA"/>
</dbReference>
<proteinExistence type="predicted"/>
<dbReference type="RefSeq" id="WP_342696880.1">
    <property type="nucleotide sequence ID" value="NZ_JBCGDO010000023.1"/>
</dbReference>
<evidence type="ECO:0000256" key="1">
    <source>
        <dbReference type="SAM" id="SignalP"/>
    </source>
</evidence>
<dbReference type="Proteomes" id="UP001460072">
    <property type="component" value="Unassembled WGS sequence"/>
</dbReference>
<name>A0ABU9N8D5_9FLAO</name>
<comment type="caution">
    <text evidence="2">The sequence shown here is derived from an EMBL/GenBank/DDBJ whole genome shotgun (WGS) entry which is preliminary data.</text>
</comment>
<dbReference type="InterPro" id="IPR026341">
    <property type="entry name" value="T9SS_type_B"/>
</dbReference>
<evidence type="ECO:0000313" key="3">
    <source>
        <dbReference type="Proteomes" id="UP001460072"/>
    </source>
</evidence>
<dbReference type="Gene3D" id="2.60.40.10">
    <property type="entry name" value="Immunoglobulins"/>
    <property type="match status" value="2"/>
</dbReference>
<accession>A0ABU9N8D5</accession>
<organism evidence="2 3">
    <name type="scientific">Flavobacterium aureirubrum</name>
    <dbReference type="NCBI Taxonomy" id="3133147"/>
    <lineage>
        <taxon>Bacteria</taxon>
        <taxon>Pseudomonadati</taxon>
        <taxon>Bacteroidota</taxon>
        <taxon>Flavobacteriia</taxon>
        <taxon>Flavobacteriales</taxon>
        <taxon>Flavobacteriaceae</taxon>
        <taxon>Flavobacterium</taxon>
    </lineage>
</organism>
<gene>
    <name evidence="2" type="ORF">WFZ85_13845</name>
</gene>
<sequence length="1153" mass="125194">MNNLKLGFSLFFLLIAQLTFSQLSNFTLTVTKTDETCTANGSLSFSVLNTTSGSSIVYSIYRLPNTTTPIAVLATNTFGGLIAGNYRVVATQSLGTQSGSQQQDVTINYSGVTLTYQLTSTNEMCGNDGTITVNIGTGTAVNYEIFAGPMVRPSQTSNVFTGLTNGVYQIRVFDNCGEGVVQTYTLLESNTNLIFTLTNPVFMSCSTLRIGANITTFIPTTNTPPGVIKYPLQVTTTVFPPGGGASIVYNQTINSGNSFNQTITYYSQPYNYTFTITDGCGTIYNLNGTVQLSIPSSSYQVLPQDCTYKQVRFSNVTSVSLTAAPTTYPNPLPQNFSSDSNNIVTVSNLLAGTYVFNAINICGVQQIYSITIIITPFAPPSTTVYNVNCFTGSLLIFNIQQLIMTSSPTSYGIAMPYDYTSIINSQNYTGFLNLPVGTYTFSYIDLCGQLGNLVVDIVPTPQTPIANVLEGCQDGFGSVQITGSFSSIIMTSAPSSYSASLPNNLTSSLILGNSKLSLDMLPPGEYVFQSTDPCNNPFTTTVTIVGYSDTSSVVISPNCGSFNLNLIHTSTNASSTSFWLQKFNATTNTWGHPQTGIQYVVGTVPTGLNSVSLINNSINFNLAFLGQFRVLKVNTSYAANNSAPVNCFKVINEFEFTGLPRITDVYSISCGTTFEVLIIAEGFNPLQYRITTKNGLPFIVDNGNLNIFSNLQPATYNFQVEDGCGNILNSLFEIVNSNPLTITAENISCDGQNTSLTVPNFPFFNYQWWKGSNTTTILSTTNTLSFTPFNANLNNGTYHVRITYAGNPNSCLNQVLDYTFSINNIPPFAGQGGNYAYCGNQGTINLFTLLTGNYDANGVWTETTNSGTLNNNNWNSTTVPLGFYQFKYRVTGNCNLFDESVINITLRSNPQSPTASSDPVVCNNGNLNLYANLIPNATYYWTGPNGFTSNVRNPTINPADLSNTGIYFVQVIDQFNCVSQPSNVDVTVTLNPEFTIDSSCIENRFVMTAIPIQSSYDPDTVTYNWTGPNNFFSASAICDITGQQTGEYTLIITNGEGCSGTNSYNASLTLCSIPQGVSANNDGDNDTFNLSGFGGVELKIFNRYGMVVYELNNYINEWNGQDYNGNMLPSSTYYYLIKLPTGETKTGWVYLIY</sequence>
<feature type="chain" id="PRO_5047378290" evidence="1">
    <location>
        <begin position="22"/>
        <end position="1153"/>
    </location>
</feature>
<dbReference type="Pfam" id="PF13585">
    <property type="entry name" value="CHU_C"/>
    <property type="match status" value="1"/>
</dbReference>
<keyword evidence="3" id="KW-1185">Reference proteome</keyword>
<keyword evidence="1" id="KW-0732">Signal</keyword>
<dbReference type="InterPro" id="IPR013783">
    <property type="entry name" value="Ig-like_fold"/>
</dbReference>
<reference evidence="2 3" key="1">
    <citation type="submission" date="2024-03" db="EMBL/GenBank/DDBJ databases">
        <title>Two novel species of the genus Flavobacterium exhibiting potentially degradation of complex polysaccharides.</title>
        <authorList>
            <person name="Lian X."/>
        </authorList>
    </citation>
    <scope>NUCLEOTIDE SEQUENCE [LARGE SCALE GENOMIC DNA]</scope>
    <source>
        <strain evidence="3">j3</strain>
    </source>
</reference>
<protein>
    <submittedName>
        <fullName evidence="2">Gliding motility-associated C-terminal domain-containing protein</fullName>
    </submittedName>
</protein>